<accession>L9W8J2</accession>
<proteinExistence type="predicted"/>
<keyword evidence="1" id="KW-1133">Transmembrane helix</keyword>
<dbReference type="InterPro" id="IPR054331">
    <property type="entry name" value="LiaF_TM"/>
</dbReference>
<keyword evidence="1" id="KW-0472">Membrane</keyword>
<evidence type="ECO:0000313" key="3">
    <source>
        <dbReference type="EMBL" id="ELY45561.1"/>
    </source>
</evidence>
<comment type="caution">
    <text evidence="3">The sequence shown here is derived from an EMBL/GenBank/DDBJ whole genome shotgun (WGS) entry which is preliminary data.</text>
</comment>
<evidence type="ECO:0000259" key="2">
    <source>
        <dbReference type="Pfam" id="PF22570"/>
    </source>
</evidence>
<dbReference type="eggNOG" id="arCOG11470">
    <property type="taxonomic scope" value="Archaea"/>
</dbReference>
<feature type="domain" description="LiaF transmembrane" evidence="2">
    <location>
        <begin position="1"/>
        <end position="93"/>
    </location>
</feature>
<dbReference type="PANTHER" id="PTHR40763:SF5">
    <property type="entry name" value="MEMBRANE PROTEIN"/>
    <property type="match status" value="1"/>
</dbReference>
<dbReference type="PATRIC" id="fig|1114856.3.peg.835"/>
<keyword evidence="1 3" id="KW-0812">Transmembrane</keyword>
<keyword evidence="4" id="KW-1185">Reference proteome</keyword>
<protein>
    <submittedName>
        <fullName evidence="3">Transmembrane protein</fullName>
    </submittedName>
</protein>
<feature type="transmembrane region" description="Helical" evidence="1">
    <location>
        <begin position="73"/>
        <end position="91"/>
    </location>
</feature>
<evidence type="ECO:0000313" key="4">
    <source>
        <dbReference type="Proteomes" id="UP000011599"/>
    </source>
</evidence>
<feature type="transmembrane region" description="Helical" evidence="1">
    <location>
        <begin position="20"/>
        <end position="38"/>
    </location>
</feature>
<dbReference type="OrthoDB" id="253168at2157"/>
<sequence length="210" mass="22467">MVLLGVLLLLETTGVSPTQSLLVYVPSLFVVVGVWALVQSRFRNIVGPIVLIGVAGAWQLVTLEYATVDQVVVFWPVFVIAFGLSIITGQFRSRVRATDDAFTSAFAAFGGVEKRNTSRTFAGADLTAIFGGTELDLRDTEIESRPAQINAVALFGGVDIIVPRDWNVRMDVLPVLGGAADDRPRREGGHDELDLVVTGFAAFGGVSVSD</sequence>
<name>L9W8J2_9EURY</name>
<evidence type="ECO:0000256" key="1">
    <source>
        <dbReference type="SAM" id="Phobius"/>
    </source>
</evidence>
<dbReference type="Proteomes" id="UP000011599">
    <property type="component" value="Unassembled WGS sequence"/>
</dbReference>
<reference evidence="3 4" key="1">
    <citation type="journal article" date="2014" name="PLoS Genet.">
        <title>Phylogenetically driven sequencing of extremely halophilic archaea reveals strategies for static and dynamic osmo-response.</title>
        <authorList>
            <person name="Becker E.A."/>
            <person name="Seitzer P.M."/>
            <person name="Tritt A."/>
            <person name="Larsen D."/>
            <person name="Krusor M."/>
            <person name="Yao A.I."/>
            <person name="Wu D."/>
            <person name="Madern D."/>
            <person name="Eisen J.A."/>
            <person name="Darling A.E."/>
            <person name="Facciotti M.T."/>
        </authorList>
    </citation>
    <scope>NUCLEOTIDE SEQUENCE [LARGE SCALE GENOMIC DNA]</scope>
    <source>
        <strain evidence="3 4">GA33</strain>
    </source>
</reference>
<dbReference type="PANTHER" id="PTHR40763">
    <property type="entry name" value="MEMBRANE PROTEIN-RELATED"/>
    <property type="match status" value="1"/>
</dbReference>
<organism evidence="3 4">
    <name type="scientific">Natronorubrum tibetense GA33</name>
    <dbReference type="NCBI Taxonomy" id="1114856"/>
    <lineage>
        <taxon>Archaea</taxon>
        <taxon>Methanobacteriati</taxon>
        <taxon>Methanobacteriota</taxon>
        <taxon>Stenosarchaea group</taxon>
        <taxon>Halobacteria</taxon>
        <taxon>Halobacteriales</taxon>
        <taxon>Natrialbaceae</taxon>
        <taxon>Natronorubrum</taxon>
    </lineage>
</organism>
<feature type="transmembrane region" description="Helical" evidence="1">
    <location>
        <begin position="45"/>
        <end position="61"/>
    </location>
</feature>
<gene>
    <name evidence="3" type="ORF">C496_04033</name>
</gene>
<dbReference type="EMBL" id="AOHW01000007">
    <property type="protein sequence ID" value="ELY45561.1"/>
    <property type="molecule type" value="Genomic_DNA"/>
</dbReference>
<dbReference type="Pfam" id="PF22570">
    <property type="entry name" value="LiaF-TM"/>
    <property type="match status" value="1"/>
</dbReference>
<dbReference type="AlphaFoldDB" id="L9W8J2"/>